<dbReference type="RefSeq" id="XP_026285715.2">
    <property type="nucleotide sequence ID" value="XM_026429930.2"/>
</dbReference>
<feature type="region of interest" description="Disordered" evidence="1">
    <location>
        <begin position="40"/>
        <end position="261"/>
    </location>
</feature>
<feature type="compositionally biased region" description="Low complexity" evidence="1">
    <location>
        <begin position="291"/>
        <end position="307"/>
    </location>
</feature>
<feature type="region of interest" description="Disordered" evidence="1">
    <location>
        <begin position="1"/>
        <end position="21"/>
    </location>
</feature>
<dbReference type="GeneID" id="113211539"/>
<dbReference type="PANTHER" id="PTHR47272:SF1">
    <property type="entry name" value="PIGGYBAC TRANSPOSABLE ELEMENT-DERIVED PROTEIN 3-LIKE"/>
    <property type="match status" value="1"/>
</dbReference>
<dbReference type="PANTHER" id="PTHR47272">
    <property type="entry name" value="DDE_TNP_1_7 DOMAIN-CONTAINING PROTEIN"/>
    <property type="match status" value="1"/>
</dbReference>
<evidence type="ECO:0000256" key="1">
    <source>
        <dbReference type="SAM" id="MobiDB-lite"/>
    </source>
</evidence>
<evidence type="ECO:0000313" key="4">
    <source>
        <dbReference type="RefSeq" id="XP_026285715.2"/>
    </source>
</evidence>
<gene>
    <name evidence="4" type="primary">LOC113211539</name>
</gene>
<feature type="compositionally biased region" description="Basic and acidic residues" evidence="1">
    <location>
        <begin position="421"/>
        <end position="430"/>
    </location>
</feature>
<feature type="compositionally biased region" description="Polar residues" evidence="1">
    <location>
        <begin position="311"/>
        <end position="320"/>
    </location>
</feature>
<keyword evidence="3" id="KW-1185">Reference proteome</keyword>
<feature type="compositionally biased region" description="Basic and acidic residues" evidence="1">
    <location>
        <begin position="569"/>
        <end position="580"/>
    </location>
</feature>
<feature type="compositionally biased region" description="Polar residues" evidence="1">
    <location>
        <begin position="353"/>
        <end position="365"/>
    </location>
</feature>
<reference evidence="4" key="1">
    <citation type="submission" date="2025-08" db="UniProtKB">
        <authorList>
            <consortium name="RefSeq"/>
        </authorList>
    </citation>
    <scope>IDENTIFICATION</scope>
    <source>
        <tissue evidence="4">Whole organism</tissue>
    </source>
</reference>
<protein>
    <submittedName>
        <fullName evidence="4">Uncharacterized protein LOC113211539</fullName>
    </submittedName>
</protein>
<dbReference type="AlphaFoldDB" id="A0A6J1T272"/>
<evidence type="ECO:0000313" key="3">
    <source>
        <dbReference type="Proteomes" id="UP000504606"/>
    </source>
</evidence>
<proteinExistence type="predicted"/>
<feature type="compositionally biased region" description="Acidic residues" evidence="1">
    <location>
        <begin position="774"/>
        <end position="786"/>
    </location>
</feature>
<dbReference type="InterPro" id="IPR029526">
    <property type="entry name" value="PGBD"/>
</dbReference>
<feature type="compositionally biased region" description="Polar residues" evidence="1">
    <location>
        <begin position="581"/>
        <end position="604"/>
    </location>
</feature>
<evidence type="ECO:0000259" key="2">
    <source>
        <dbReference type="Pfam" id="PF13843"/>
    </source>
</evidence>
<feature type="compositionally biased region" description="Low complexity" evidence="1">
    <location>
        <begin position="9"/>
        <end position="21"/>
    </location>
</feature>
<dbReference type="OrthoDB" id="123207at2759"/>
<feature type="compositionally biased region" description="Polar residues" evidence="1">
    <location>
        <begin position="397"/>
        <end position="407"/>
    </location>
</feature>
<dbReference type="Pfam" id="PF13843">
    <property type="entry name" value="DDE_Tnp_1_7"/>
    <property type="match status" value="1"/>
</dbReference>
<feature type="domain" description="PiggyBac transposable element-derived protein" evidence="2">
    <location>
        <begin position="834"/>
        <end position="1038"/>
    </location>
</feature>
<feature type="compositionally biased region" description="Basic and acidic residues" evidence="1">
    <location>
        <begin position="718"/>
        <end position="728"/>
    </location>
</feature>
<accession>A0A6J1T272</accession>
<feature type="region of interest" description="Disordered" evidence="1">
    <location>
        <begin position="281"/>
        <end position="331"/>
    </location>
</feature>
<feature type="compositionally biased region" description="Acidic residues" evidence="1">
    <location>
        <begin position="702"/>
        <end position="717"/>
    </location>
</feature>
<feature type="compositionally biased region" description="Polar residues" evidence="1">
    <location>
        <begin position="70"/>
        <end position="84"/>
    </location>
</feature>
<dbReference type="Proteomes" id="UP000504606">
    <property type="component" value="Unplaced"/>
</dbReference>
<feature type="region of interest" description="Disordered" evidence="1">
    <location>
        <begin position="566"/>
        <end position="604"/>
    </location>
</feature>
<feature type="compositionally biased region" description="Basic residues" evidence="1">
    <location>
        <begin position="732"/>
        <end position="751"/>
    </location>
</feature>
<organism evidence="3 4">
    <name type="scientific">Frankliniella occidentalis</name>
    <name type="common">Western flower thrips</name>
    <name type="synonym">Euthrips occidentalis</name>
    <dbReference type="NCBI Taxonomy" id="133901"/>
    <lineage>
        <taxon>Eukaryota</taxon>
        <taxon>Metazoa</taxon>
        <taxon>Ecdysozoa</taxon>
        <taxon>Arthropoda</taxon>
        <taxon>Hexapoda</taxon>
        <taxon>Insecta</taxon>
        <taxon>Pterygota</taxon>
        <taxon>Neoptera</taxon>
        <taxon>Paraneoptera</taxon>
        <taxon>Thysanoptera</taxon>
        <taxon>Terebrantia</taxon>
        <taxon>Thripoidea</taxon>
        <taxon>Thripidae</taxon>
        <taxon>Frankliniella</taxon>
    </lineage>
</organism>
<feature type="compositionally biased region" description="Polar residues" evidence="1">
    <location>
        <begin position="231"/>
        <end position="242"/>
    </location>
</feature>
<name>A0A6J1T272_FRAOC</name>
<feature type="region of interest" description="Disordered" evidence="1">
    <location>
        <begin position="513"/>
        <end position="535"/>
    </location>
</feature>
<sequence>MEDLIIPETSHSSISSDVSTSQTAQCNIPAASIQMIPQSCADDDGNIQQRCSGLKTDSDSDSDSDLPLASLQNRPQVCSSNVEQSSKRPAAAALIPAVPTKKQKCELSTKKTASKPNKNRVLSKASHSREKSKLTLNPPKKKKNAKSERDLDDEPLSSLLKQVNSESNKPKKGKKLKSVIESKAPPSQKRTDSTTPAANPQKKKKINKTPAACTETNIKDGPSCTLGKPVNSKSKPNNSKTEVPSKVLPNKKEKAVTTPAPIPQKEKQIISTPATCTETHFNNGSLSNVDKPVNSKPNKSKKSNTVVTFKAPQSQNNSTPAPNPQKEKMINNTPATCTETNFKVGLLSNLDEQVNSQSSKPNNSKAEAPSKAIPSKKEKDDTTPSPNPQKEKRIINSPATCSETSPNDGPLSNLATPENSELTKSDKELSPKMQLIEKEIHSMAASELNGVVTSPCDSSIPLDLSQTSSGEPLPFHNESMAVSFLAHNQTPKAAEIPAPLREVSLTNDENKVTIFPGTSSTNPTHDKENIGTKPKRKSGFDYYFGNWGPGSKPLVQSATLNQNVVSEDSTQHNKSQDVSRNKRFSTSPSFQTSVSKKTNDSPQILKNVTLNKTFSPEVFSTPMVSPAASQSHNSKPTSKAKLFIEGTVAEDPFVDPDEPANLAEPLQSDGEDNGNRSSNIGKQINLRRRLTKPQKTQPSETDSSESDSDFSPSEEEYLPEKTIRDKNLGQRCKSKSQRLNRAKTAVAKKKNVQVVQASTSGQPSDSSSNNSSGDESETESESESEAEQPKTATRKRKPKKQSDIPEPDYVWCDDDITETVLGVIPHSASSLKEPIEYFNMFFSDNILQTMVEETNMYSQQRGGDDLHLTIEELRRFLGLWIFMGICTLPCYEDYWSGITRVRFVAEAMPISRFKLIRARLHLIDNSTIPKDNKDPLIRVRPLLQHIKQKCNNLPQHTATFSIDESMSPYKGTKAGPLRQYIKGKPHKWGFKAFMLTSSSGLVYDFIVYSGGQTFELEGVVEQEGLGVGGNVVFHLCQTI</sequence>
<feature type="region of interest" description="Disordered" evidence="1">
    <location>
        <begin position="353"/>
        <end position="430"/>
    </location>
</feature>
<dbReference type="KEGG" id="foc:113211539"/>
<feature type="region of interest" description="Disordered" evidence="1">
    <location>
        <begin position="651"/>
        <end position="808"/>
    </location>
</feature>
<feature type="compositionally biased region" description="Low complexity" evidence="1">
    <location>
        <begin position="752"/>
        <end position="773"/>
    </location>
</feature>